<feature type="compositionally biased region" description="Pro residues" evidence="1">
    <location>
        <begin position="45"/>
        <end position="56"/>
    </location>
</feature>
<dbReference type="SUPFAM" id="SSF56672">
    <property type="entry name" value="DNA/RNA polymerases"/>
    <property type="match status" value="1"/>
</dbReference>
<accession>A0A9N7MML3</accession>
<dbReference type="EMBL" id="CACSLK010004675">
    <property type="protein sequence ID" value="CAA0810105.1"/>
    <property type="molecule type" value="Genomic_DNA"/>
</dbReference>
<feature type="compositionally biased region" description="Polar residues" evidence="1">
    <location>
        <begin position="1"/>
        <end position="15"/>
    </location>
</feature>
<dbReference type="InterPro" id="IPR043128">
    <property type="entry name" value="Rev_trsase/Diguanyl_cyclase"/>
</dbReference>
<keyword evidence="3" id="KW-1185">Reference proteome</keyword>
<dbReference type="Proteomes" id="UP001153555">
    <property type="component" value="Unassembled WGS sequence"/>
</dbReference>
<dbReference type="AlphaFoldDB" id="A0A9N7MML3"/>
<comment type="caution">
    <text evidence="2">The sequence shown here is derived from an EMBL/GenBank/DDBJ whole genome shotgun (WGS) entry which is preliminary data.</text>
</comment>
<feature type="region of interest" description="Disordered" evidence="1">
    <location>
        <begin position="1"/>
        <end position="110"/>
    </location>
</feature>
<dbReference type="InterPro" id="IPR021109">
    <property type="entry name" value="Peptidase_aspartic_dom_sf"/>
</dbReference>
<name>A0A9N7MML3_STRHE</name>
<evidence type="ECO:0000313" key="3">
    <source>
        <dbReference type="Proteomes" id="UP001153555"/>
    </source>
</evidence>
<dbReference type="Gene3D" id="2.40.70.10">
    <property type="entry name" value="Acid Proteases"/>
    <property type="match status" value="1"/>
</dbReference>
<feature type="compositionally biased region" description="Low complexity" evidence="1">
    <location>
        <begin position="95"/>
        <end position="104"/>
    </location>
</feature>
<dbReference type="Gene3D" id="3.10.10.10">
    <property type="entry name" value="HIV Type 1 Reverse Transcriptase, subunit A, domain 1"/>
    <property type="match status" value="1"/>
</dbReference>
<reference evidence="2" key="1">
    <citation type="submission" date="2019-12" db="EMBL/GenBank/DDBJ databases">
        <authorList>
            <person name="Scholes J."/>
        </authorList>
    </citation>
    <scope>NUCLEOTIDE SEQUENCE</scope>
</reference>
<dbReference type="OrthoDB" id="911978at2759"/>
<dbReference type="PANTHER" id="PTHR33067:SF31">
    <property type="entry name" value="RNA-DIRECTED DNA POLYMERASE"/>
    <property type="match status" value="1"/>
</dbReference>
<dbReference type="Gene3D" id="3.30.70.270">
    <property type="match status" value="1"/>
</dbReference>
<sequence length="418" mass="45957">MDSLVASQPSASTQGRLPAQPEVHPRGHCGAITTRSGKTTTDPLLPTPPLYVPPAFRPSQPMASPQDQQVPQQSTTTTAGQPSSSTPPAIAPNDPSSISSTSVPPTKPKQPFLERFEKSSEDKQFAKFLEMIQDAQITIPILDAVLHVPMYAKFFKELLTKKRNINEPEVVTLTKECSAVIQNERPPKLDDPGSFCIPCLIGSKSFRALCDLGSSVSVIPLSVCEALPLGDVRPTTMTLQLADRTYRHQAGILVDVPVIVGNFAFPVDFVVLEMEDEKSILYNEHTSIDPSPVALIDSSQEASLTYDLIPSSAPKVDLKPLPEHLRYEFLGSDNTYPVIMLERLACHSYFSYLDGYSGFLQIPIHPSDQDKTTFTCPYASKLAFRELDWLKQDDSAAHSYLEVEPSPRLCQDLRSGES</sequence>
<evidence type="ECO:0000313" key="2">
    <source>
        <dbReference type="EMBL" id="CAA0810105.1"/>
    </source>
</evidence>
<gene>
    <name evidence="2" type="ORF">SHERM_11936</name>
</gene>
<dbReference type="PANTHER" id="PTHR33067">
    <property type="entry name" value="RNA-DIRECTED DNA POLYMERASE-RELATED"/>
    <property type="match status" value="1"/>
</dbReference>
<proteinExistence type="predicted"/>
<feature type="compositionally biased region" description="Polar residues" evidence="1">
    <location>
        <begin position="61"/>
        <end position="87"/>
    </location>
</feature>
<organism evidence="2 3">
    <name type="scientific">Striga hermonthica</name>
    <name type="common">Purple witchweed</name>
    <name type="synonym">Buchnera hermonthica</name>
    <dbReference type="NCBI Taxonomy" id="68872"/>
    <lineage>
        <taxon>Eukaryota</taxon>
        <taxon>Viridiplantae</taxon>
        <taxon>Streptophyta</taxon>
        <taxon>Embryophyta</taxon>
        <taxon>Tracheophyta</taxon>
        <taxon>Spermatophyta</taxon>
        <taxon>Magnoliopsida</taxon>
        <taxon>eudicotyledons</taxon>
        <taxon>Gunneridae</taxon>
        <taxon>Pentapetalae</taxon>
        <taxon>asterids</taxon>
        <taxon>lamiids</taxon>
        <taxon>Lamiales</taxon>
        <taxon>Orobanchaceae</taxon>
        <taxon>Buchnereae</taxon>
        <taxon>Striga</taxon>
    </lineage>
</organism>
<protein>
    <submittedName>
        <fullName evidence="2">Uncharacterized protein</fullName>
    </submittedName>
</protein>
<evidence type="ECO:0000256" key="1">
    <source>
        <dbReference type="SAM" id="MobiDB-lite"/>
    </source>
</evidence>
<dbReference type="InterPro" id="IPR043502">
    <property type="entry name" value="DNA/RNA_pol_sf"/>
</dbReference>
<dbReference type="CDD" id="cd00303">
    <property type="entry name" value="retropepsin_like"/>
    <property type="match status" value="1"/>
</dbReference>